<comment type="caution">
    <text evidence="1">The sequence shown here is derived from an EMBL/GenBank/DDBJ whole genome shotgun (WGS) entry which is preliminary data.</text>
</comment>
<feature type="non-terminal residue" evidence="1">
    <location>
        <position position="75"/>
    </location>
</feature>
<proteinExistence type="predicted"/>
<dbReference type="AlphaFoldDB" id="A0A0F9SHQ8"/>
<organism evidence="1">
    <name type="scientific">marine sediment metagenome</name>
    <dbReference type="NCBI Taxonomy" id="412755"/>
    <lineage>
        <taxon>unclassified sequences</taxon>
        <taxon>metagenomes</taxon>
        <taxon>ecological metagenomes</taxon>
    </lineage>
</organism>
<dbReference type="EMBL" id="LAZR01002527">
    <property type="protein sequence ID" value="KKN28878.1"/>
    <property type="molecule type" value="Genomic_DNA"/>
</dbReference>
<name>A0A0F9SHQ8_9ZZZZ</name>
<reference evidence="1" key="1">
    <citation type="journal article" date="2015" name="Nature">
        <title>Complex archaea that bridge the gap between prokaryotes and eukaryotes.</title>
        <authorList>
            <person name="Spang A."/>
            <person name="Saw J.H."/>
            <person name="Jorgensen S.L."/>
            <person name="Zaremba-Niedzwiedzka K."/>
            <person name="Martijn J."/>
            <person name="Lind A.E."/>
            <person name="van Eijk R."/>
            <person name="Schleper C."/>
            <person name="Guy L."/>
            <person name="Ettema T.J."/>
        </authorList>
    </citation>
    <scope>NUCLEOTIDE SEQUENCE</scope>
</reference>
<protein>
    <submittedName>
        <fullName evidence="1">Uncharacterized protein</fullName>
    </submittedName>
</protein>
<sequence>MIKTNIAILKDLAQKKTIFEIIFEDRINSNKLNEYIRNLRNLNKDVVSFINRYSIVVDKKKAIRNLKVIHNSDNF</sequence>
<gene>
    <name evidence="1" type="ORF">LCGC14_0849660</name>
</gene>
<evidence type="ECO:0000313" key="1">
    <source>
        <dbReference type="EMBL" id="KKN28878.1"/>
    </source>
</evidence>
<accession>A0A0F9SHQ8</accession>